<dbReference type="Proteomes" id="UP001257914">
    <property type="component" value="Unassembled WGS sequence"/>
</dbReference>
<keyword evidence="2" id="KW-1185">Reference proteome</keyword>
<evidence type="ECO:0000313" key="2">
    <source>
        <dbReference type="Proteomes" id="UP001257914"/>
    </source>
</evidence>
<gene>
    <name evidence="1" type="ORF">RT723_04705</name>
</gene>
<proteinExistence type="predicted"/>
<comment type="caution">
    <text evidence="1">The sequence shown here is derived from an EMBL/GenBank/DDBJ whole genome shotgun (WGS) entry which is preliminary data.</text>
</comment>
<organism evidence="1 2">
    <name type="scientific">Psychrosphaera aquimarina</name>
    <dbReference type="NCBI Taxonomy" id="2044854"/>
    <lineage>
        <taxon>Bacteria</taxon>
        <taxon>Pseudomonadati</taxon>
        <taxon>Pseudomonadota</taxon>
        <taxon>Gammaproteobacteria</taxon>
        <taxon>Alteromonadales</taxon>
        <taxon>Pseudoalteromonadaceae</taxon>
        <taxon>Psychrosphaera</taxon>
    </lineage>
</organism>
<sequence>MTNNNHNETPIAHLSLICTANPILLERLLQTVRYRGFQVLNMSSNNLESGDAEVNFLVKGQAKLTTLKKSLETIIDVQQCYLTDDKAKLATLLEMGFSSMINPFIGNTAQQQAVG</sequence>
<dbReference type="RefSeq" id="WP_216055341.1">
    <property type="nucleotide sequence ID" value="NZ_JAWCUA010000003.1"/>
</dbReference>
<dbReference type="Pfam" id="PF13710">
    <property type="entry name" value="ACT_5"/>
    <property type="match status" value="1"/>
</dbReference>
<name>A0ABU3QY08_9GAMM</name>
<dbReference type="EMBL" id="JAWCUA010000003">
    <property type="protein sequence ID" value="MDU0112309.1"/>
    <property type="molecule type" value="Genomic_DNA"/>
</dbReference>
<evidence type="ECO:0000313" key="1">
    <source>
        <dbReference type="EMBL" id="MDU0112309.1"/>
    </source>
</evidence>
<reference evidence="1 2" key="1">
    <citation type="submission" date="2023-10" db="EMBL/GenBank/DDBJ databases">
        <title>Psychrosphaera aquimaarina strain SW33 isolated from seawater.</title>
        <authorList>
            <person name="Bayburt H."/>
            <person name="Kim J.M."/>
            <person name="Choi B.J."/>
            <person name="Jeon C.O."/>
        </authorList>
    </citation>
    <scope>NUCLEOTIDE SEQUENCE [LARGE SCALE GENOMIC DNA]</scope>
    <source>
        <strain evidence="1 2">KCTC 52743</strain>
    </source>
</reference>
<protein>
    <submittedName>
        <fullName evidence="1">ACT domain-containing protein</fullName>
    </submittedName>
</protein>
<accession>A0ABU3QY08</accession>